<gene>
    <name evidence="2" type="ORF">QO001_003619</name>
</gene>
<organism evidence="2 3">
    <name type="scientific">Methylobacterium brachiatum</name>
    <dbReference type="NCBI Taxonomy" id="269660"/>
    <lineage>
        <taxon>Bacteria</taxon>
        <taxon>Pseudomonadati</taxon>
        <taxon>Pseudomonadota</taxon>
        <taxon>Alphaproteobacteria</taxon>
        <taxon>Hyphomicrobiales</taxon>
        <taxon>Methylobacteriaceae</taxon>
        <taxon>Methylobacterium</taxon>
    </lineage>
</organism>
<comment type="caution">
    <text evidence="2">The sequence shown here is derived from an EMBL/GenBank/DDBJ whole genome shotgun (WGS) entry which is preliminary data.</text>
</comment>
<name>A0AAJ1TY58_9HYPH</name>
<reference evidence="2" key="1">
    <citation type="submission" date="2023-07" db="EMBL/GenBank/DDBJ databases">
        <title>Genomic Encyclopedia of Type Strains, Phase IV (KMG-IV): sequencing the most valuable type-strain genomes for metagenomic binning, comparative biology and taxonomic classification.</title>
        <authorList>
            <person name="Goeker M."/>
        </authorList>
    </citation>
    <scope>NUCLEOTIDE SEQUENCE</scope>
    <source>
        <strain evidence="2">DSM 19569</strain>
    </source>
</reference>
<dbReference type="EMBL" id="JAUSWL010000006">
    <property type="protein sequence ID" value="MDQ0544683.1"/>
    <property type="molecule type" value="Genomic_DNA"/>
</dbReference>
<evidence type="ECO:0000313" key="3">
    <source>
        <dbReference type="Proteomes" id="UP001223420"/>
    </source>
</evidence>
<dbReference type="RefSeq" id="WP_007565174.1">
    <property type="nucleotide sequence ID" value="NZ_CP033231.1"/>
</dbReference>
<dbReference type="GeneID" id="90833619"/>
<feature type="compositionally biased region" description="Pro residues" evidence="1">
    <location>
        <begin position="16"/>
        <end position="27"/>
    </location>
</feature>
<dbReference type="Proteomes" id="UP001223420">
    <property type="component" value="Unassembled WGS sequence"/>
</dbReference>
<sequence length="100" mass="10417">MSDDNVIRPTFGAPRPAAPPEPDPGQPPMRLFGAAAGHRVGLIRDPAAQEGDVFRIVVGPEDEHAVETVALLPAAGDTEGEAERIGFAILRALEVVEGAV</sequence>
<protein>
    <submittedName>
        <fullName evidence="2">Uncharacterized protein</fullName>
    </submittedName>
</protein>
<evidence type="ECO:0000313" key="2">
    <source>
        <dbReference type="EMBL" id="MDQ0544683.1"/>
    </source>
</evidence>
<proteinExistence type="predicted"/>
<dbReference type="AlphaFoldDB" id="A0AAJ1TY58"/>
<feature type="region of interest" description="Disordered" evidence="1">
    <location>
        <begin position="1"/>
        <end position="27"/>
    </location>
</feature>
<evidence type="ECO:0000256" key="1">
    <source>
        <dbReference type="SAM" id="MobiDB-lite"/>
    </source>
</evidence>
<accession>A0AAJ1TY58</accession>